<accession>A0ABQ9I0K8</accession>
<dbReference type="Proteomes" id="UP001159363">
    <property type="component" value="Chromosome 3"/>
</dbReference>
<organism evidence="1 2">
    <name type="scientific">Dryococelus australis</name>
    <dbReference type="NCBI Taxonomy" id="614101"/>
    <lineage>
        <taxon>Eukaryota</taxon>
        <taxon>Metazoa</taxon>
        <taxon>Ecdysozoa</taxon>
        <taxon>Arthropoda</taxon>
        <taxon>Hexapoda</taxon>
        <taxon>Insecta</taxon>
        <taxon>Pterygota</taxon>
        <taxon>Neoptera</taxon>
        <taxon>Polyneoptera</taxon>
        <taxon>Phasmatodea</taxon>
        <taxon>Verophasmatodea</taxon>
        <taxon>Anareolatae</taxon>
        <taxon>Phasmatidae</taxon>
        <taxon>Eurycanthinae</taxon>
        <taxon>Dryococelus</taxon>
    </lineage>
</organism>
<reference evidence="1 2" key="1">
    <citation type="submission" date="2023-02" db="EMBL/GenBank/DDBJ databases">
        <title>LHISI_Scaffold_Assembly.</title>
        <authorList>
            <person name="Stuart O.P."/>
            <person name="Cleave R."/>
            <person name="Magrath M.J.L."/>
            <person name="Mikheyev A.S."/>
        </authorList>
    </citation>
    <scope>NUCLEOTIDE SEQUENCE [LARGE SCALE GENOMIC DNA]</scope>
    <source>
        <strain evidence="1">Daus_M_001</strain>
        <tissue evidence="1">Leg muscle</tissue>
    </source>
</reference>
<proteinExistence type="predicted"/>
<gene>
    <name evidence="1" type="ORF">PR048_009656</name>
</gene>
<keyword evidence="2" id="KW-1185">Reference proteome</keyword>
<evidence type="ECO:0000313" key="1">
    <source>
        <dbReference type="EMBL" id="KAJ8890149.1"/>
    </source>
</evidence>
<comment type="caution">
    <text evidence="1">The sequence shown here is derived from an EMBL/GenBank/DDBJ whole genome shotgun (WGS) entry which is preliminary data.</text>
</comment>
<protein>
    <submittedName>
        <fullName evidence="1">Uncharacterized protein</fullName>
    </submittedName>
</protein>
<dbReference type="EMBL" id="JARBHB010000003">
    <property type="protein sequence ID" value="KAJ8890149.1"/>
    <property type="molecule type" value="Genomic_DNA"/>
</dbReference>
<name>A0ABQ9I0K8_9NEOP</name>
<sequence>MKGLGLNEVLQEIYGSNVVLPMMSGKAISRAIRGHMLVDADLSTFLVTGLFPCNEDGSCLKLIKDASTLYDSIMSGKESVANVETSNTMCEIVNDLKKKKLQLQSSETSNLWLAYQKMVQAVRKLIAADRTSSWNLHLEAIQECLVIVAAAGHHNYLKSV</sequence>
<evidence type="ECO:0000313" key="2">
    <source>
        <dbReference type="Proteomes" id="UP001159363"/>
    </source>
</evidence>